<sequence>VINALVKVSTTVVWRNIDKTVTIRVLLEDYKALTVEIARLKGEKDLEHKKNEAFIRVTKEIDDYLLKVRPHLDSK</sequence>
<accession>A0AA38FGJ1</accession>
<keyword evidence="2" id="KW-1185">Reference proteome</keyword>
<gene>
    <name evidence="1" type="ORF">KI387_013003</name>
</gene>
<protein>
    <submittedName>
        <fullName evidence="1">Uncharacterized protein</fullName>
    </submittedName>
</protein>
<dbReference type="AlphaFoldDB" id="A0AA38FGJ1"/>
<comment type="caution">
    <text evidence="1">The sequence shown here is derived from an EMBL/GenBank/DDBJ whole genome shotgun (WGS) entry which is preliminary data.</text>
</comment>
<organism evidence="1 2">
    <name type="scientific">Taxus chinensis</name>
    <name type="common">Chinese yew</name>
    <name type="synonym">Taxus wallichiana var. chinensis</name>
    <dbReference type="NCBI Taxonomy" id="29808"/>
    <lineage>
        <taxon>Eukaryota</taxon>
        <taxon>Viridiplantae</taxon>
        <taxon>Streptophyta</taxon>
        <taxon>Embryophyta</taxon>
        <taxon>Tracheophyta</taxon>
        <taxon>Spermatophyta</taxon>
        <taxon>Pinopsida</taxon>
        <taxon>Pinidae</taxon>
        <taxon>Conifers II</taxon>
        <taxon>Cupressales</taxon>
        <taxon>Taxaceae</taxon>
        <taxon>Taxus</taxon>
    </lineage>
</organism>
<feature type="non-terminal residue" evidence="1">
    <location>
        <position position="1"/>
    </location>
</feature>
<proteinExistence type="predicted"/>
<dbReference type="EMBL" id="JAHRHJ020000009">
    <property type="protein sequence ID" value="KAH9301420.1"/>
    <property type="molecule type" value="Genomic_DNA"/>
</dbReference>
<evidence type="ECO:0000313" key="2">
    <source>
        <dbReference type="Proteomes" id="UP000824469"/>
    </source>
</evidence>
<reference evidence="1 2" key="1">
    <citation type="journal article" date="2021" name="Nat. Plants">
        <title>The Taxus genome provides insights into paclitaxel biosynthesis.</title>
        <authorList>
            <person name="Xiong X."/>
            <person name="Gou J."/>
            <person name="Liao Q."/>
            <person name="Li Y."/>
            <person name="Zhou Q."/>
            <person name="Bi G."/>
            <person name="Li C."/>
            <person name="Du R."/>
            <person name="Wang X."/>
            <person name="Sun T."/>
            <person name="Guo L."/>
            <person name="Liang H."/>
            <person name="Lu P."/>
            <person name="Wu Y."/>
            <person name="Zhang Z."/>
            <person name="Ro D.K."/>
            <person name="Shang Y."/>
            <person name="Huang S."/>
            <person name="Yan J."/>
        </authorList>
    </citation>
    <scope>NUCLEOTIDE SEQUENCE [LARGE SCALE GENOMIC DNA]</scope>
    <source>
        <strain evidence="1">Ta-2019</strain>
    </source>
</reference>
<name>A0AA38FGJ1_TAXCH</name>
<evidence type="ECO:0000313" key="1">
    <source>
        <dbReference type="EMBL" id="KAH9301420.1"/>
    </source>
</evidence>
<feature type="non-terminal residue" evidence="1">
    <location>
        <position position="75"/>
    </location>
</feature>
<dbReference type="Proteomes" id="UP000824469">
    <property type="component" value="Unassembled WGS sequence"/>
</dbReference>